<dbReference type="InterPro" id="IPR037123">
    <property type="entry name" value="PRibGlycinamide_synth_C_sf"/>
</dbReference>
<proteinExistence type="inferred from homology"/>
<protein>
    <recommendedName>
        <fullName evidence="7">Glycinamide ribonucleotide synthetase</fullName>
    </recommendedName>
    <alternativeName>
        <fullName evidence="8">Phosphoribosylglycinamide synthetase</fullName>
    </alternativeName>
</protein>
<organism evidence="10 11">
    <name type="scientific">Sphingomonas daechungensis</name>
    <dbReference type="NCBI Taxonomy" id="1176646"/>
    <lineage>
        <taxon>Bacteria</taxon>
        <taxon>Pseudomonadati</taxon>
        <taxon>Pseudomonadota</taxon>
        <taxon>Alphaproteobacteria</taxon>
        <taxon>Sphingomonadales</taxon>
        <taxon>Sphingomonadaceae</taxon>
        <taxon>Sphingomonas</taxon>
    </lineage>
</organism>
<sequence>MSASAGDTFVGVLPDGRDVSALLRVKPPVAPFILMDYVEGIEVGVGAFFNGTNFLRPACLDWEHKHFFPGDLGELTGEMGTVATFEWSDAIFNATLAKLESGLRSASHVGWVNLNLIINEQGIWPLEFTCRFGYPGFAVLEPLQGINWGDLLHGLCNRSLSCLPTRPGFSVGVVISTPPFPLSRAEVDSAIGLPIVVDDLDDEHLHLGEAGIDKEQLVTSGLYGWTAVVTGTGSTVDQAQRAAYDRVRKVVTPNMRYRQDIGNKLARWQLQQLADWGWMKSVPSSLMASQIVR</sequence>
<keyword evidence="5" id="KW-0067">ATP-binding</keyword>
<dbReference type="RefSeq" id="WP_187715999.1">
    <property type="nucleotide sequence ID" value="NZ_CP060781.1"/>
</dbReference>
<dbReference type="SUPFAM" id="SSF56059">
    <property type="entry name" value="Glutathione synthetase ATP-binding domain-like"/>
    <property type="match status" value="1"/>
</dbReference>
<dbReference type="Gene3D" id="3.30.470.20">
    <property type="entry name" value="ATP-grasp fold, B domain"/>
    <property type="match status" value="1"/>
</dbReference>
<dbReference type="InterPro" id="IPR020560">
    <property type="entry name" value="PRibGlycinamide_synth_C-dom"/>
</dbReference>
<dbReference type="Gene3D" id="3.90.600.10">
    <property type="entry name" value="Phosphoribosylglycinamide synthetase, C-terminal domain"/>
    <property type="match status" value="1"/>
</dbReference>
<evidence type="ECO:0000313" key="11">
    <source>
        <dbReference type="Proteomes" id="UP000516134"/>
    </source>
</evidence>
<feature type="domain" description="Phosphoribosylglycinamide synthetase C-domain" evidence="9">
    <location>
        <begin position="169"/>
        <end position="266"/>
    </location>
</feature>
<geneLocation type="plasmid" evidence="10 11">
    <name>p_unnamed1</name>
</geneLocation>
<dbReference type="Proteomes" id="UP000516134">
    <property type="component" value="Plasmid p_unnamed1"/>
</dbReference>
<gene>
    <name evidence="10" type="ORF">H9L15_15950</name>
</gene>
<name>A0ABX6T567_9SPHN</name>
<keyword evidence="3" id="KW-0547">Nucleotide-binding</keyword>
<keyword evidence="10" id="KW-0614">Plasmid</keyword>
<dbReference type="InterPro" id="IPR011054">
    <property type="entry name" value="Rudment_hybrid_motif"/>
</dbReference>
<comment type="similarity">
    <text evidence="6">Belongs to the GARS family.</text>
</comment>
<evidence type="ECO:0000256" key="7">
    <source>
        <dbReference type="ARBA" id="ARBA00042242"/>
    </source>
</evidence>
<accession>A0ABX6T567</accession>
<reference evidence="10 11" key="1">
    <citation type="submission" date="2020-08" db="EMBL/GenBank/DDBJ databases">
        <title>Genome sequence of Sphingomonas daechungensis KACC 18115T.</title>
        <authorList>
            <person name="Hyun D.-W."/>
            <person name="Bae J.-W."/>
        </authorList>
    </citation>
    <scope>NUCLEOTIDE SEQUENCE [LARGE SCALE GENOMIC DNA]</scope>
    <source>
        <strain evidence="10 11">KACC 18115</strain>
        <plasmid evidence="10 11">p_unnamed1</plasmid>
    </source>
</reference>
<comment type="cofactor">
    <cofactor evidence="1">
        <name>Mn(2+)</name>
        <dbReference type="ChEBI" id="CHEBI:29035"/>
    </cofactor>
</comment>
<keyword evidence="2" id="KW-0436">Ligase</keyword>
<dbReference type="InterPro" id="IPR000115">
    <property type="entry name" value="PRibGlycinamide_synth"/>
</dbReference>
<dbReference type="Pfam" id="PF01071">
    <property type="entry name" value="GARS_A"/>
    <property type="match status" value="1"/>
</dbReference>
<keyword evidence="11" id="KW-1185">Reference proteome</keyword>
<evidence type="ECO:0000256" key="5">
    <source>
        <dbReference type="ARBA" id="ARBA00022840"/>
    </source>
</evidence>
<dbReference type="Pfam" id="PF02843">
    <property type="entry name" value="GARS_C"/>
    <property type="match status" value="1"/>
</dbReference>
<evidence type="ECO:0000256" key="2">
    <source>
        <dbReference type="ARBA" id="ARBA00022598"/>
    </source>
</evidence>
<dbReference type="SMART" id="SM01210">
    <property type="entry name" value="GARS_C"/>
    <property type="match status" value="1"/>
</dbReference>
<dbReference type="PANTHER" id="PTHR43472:SF1">
    <property type="entry name" value="PHOSPHORIBOSYLAMINE--GLYCINE LIGASE, CHLOROPLASTIC"/>
    <property type="match status" value="1"/>
</dbReference>
<keyword evidence="4" id="KW-0658">Purine biosynthesis</keyword>
<evidence type="ECO:0000313" key="10">
    <source>
        <dbReference type="EMBL" id="QNP44581.1"/>
    </source>
</evidence>
<evidence type="ECO:0000256" key="6">
    <source>
        <dbReference type="ARBA" id="ARBA00038345"/>
    </source>
</evidence>
<evidence type="ECO:0000256" key="3">
    <source>
        <dbReference type="ARBA" id="ARBA00022741"/>
    </source>
</evidence>
<dbReference type="EMBL" id="CP060781">
    <property type="protein sequence ID" value="QNP44581.1"/>
    <property type="molecule type" value="Genomic_DNA"/>
</dbReference>
<dbReference type="PANTHER" id="PTHR43472">
    <property type="entry name" value="PHOSPHORIBOSYLAMINE--GLYCINE LIGASE"/>
    <property type="match status" value="1"/>
</dbReference>
<evidence type="ECO:0000256" key="8">
    <source>
        <dbReference type="ARBA" id="ARBA00042864"/>
    </source>
</evidence>
<dbReference type="InterPro" id="IPR020561">
    <property type="entry name" value="PRibGlycinamid_synth_ATP-grasp"/>
</dbReference>
<evidence type="ECO:0000259" key="9">
    <source>
        <dbReference type="SMART" id="SM01210"/>
    </source>
</evidence>
<dbReference type="SUPFAM" id="SSF51246">
    <property type="entry name" value="Rudiment single hybrid motif"/>
    <property type="match status" value="1"/>
</dbReference>
<evidence type="ECO:0000256" key="1">
    <source>
        <dbReference type="ARBA" id="ARBA00001936"/>
    </source>
</evidence>
<evidence type="ECO:0000256" key="4">
    <source>
        <dbReference type="ARBA" id="ARBA00022755"/>
    </source>
</evidence>